<dbReference type="AlphaFoldDB" id="A0A401U9H0"/>
<dbReference type="NCBIfam" id="TIGR04192">
    <property type="entry name" value="GRASP_w_spasm"/>
    <property type="match status" value="1"/>
</dbReference>
<dbReference type="Proteomes" id="UP000288227">
    <property type="component" value="Unassembled WGS sequence"/>
</dbReference>
<dbReference type="InterPro" id="IPR026455">
    <property type="entry name" value="GRASP_w_spasm"/>
</dbReference>
<name>A0A401U9H0_9BACT</name>
<dbReference type="Gene3D" id="3.30.470.20">
    <property type="entry name" value="ATP-grasp fold, B domain"/>
    <property type="match status" value="1"/>
</dbReference>
<dbReference type="OrthoDB" id="583309at2"/>
<protein>
    <submittedName>
        <fullName evidence="1">Grasp-with-spasm system ATP-grasp peptide maturase</fullName>
    </submittedName>
</protein>
<organism evidence="1 2">
    <name type="scientific">Chryseotalea sanaruensis</name>
    <dbReference type="NCBI Taxonomy" id="2482724"/>
    <lineage>
        <taxon>Bacteria</taxon>
        <taxon>Pseudomonadati</taxon>
        <taxon>Bacteroidota</taxon>
        <taxon>Cytophagia</taxon>
        <taxon>Cytophagales</taxon>
        <taxon>Chryseotaleaceae</taxon>
        <taxon>Chryseotalea</taxon>
    </lineage>
</organism>
<dbReference type="SUPFAM" id="SSF56059">
    <property type="entry name" value="Glutathione synthetase ATP-binding domain-like"/>
    <property type="match status" value="1"/>
</dbReference>
<dbReference type="PANTHER" id="PTHR21621:SF0">
    <property type="entry name" value="BETA-CITRYLGLUTAMATE SYNTHASE B-RELATED"/>
    <property type="match status" value="1"/>
</dbReference>
<sequence>MIAVISNESGEPSTSDVINWISYLGHDSLLLYGEDFGRHFNVNIAFLGKNELASFELHGKVYTPDDISIIWYRRDRTYFPESLNDISNDTNREKVKRLVFNEVNVLRSHFYALLKDKKWLSDPKKSLVNKLDVLKEAASVGLKIPETLVTTSKSSLIDFFQRHNKNVIIKPMSETLFYAINDRQYSLATHLLTDLEVESMPETFFPCLVQECVVNSFEIRVFYLEGKCYSIAVFHNQNIDQQFDNRIGYLDHHKSCYQLPKHIETSIDMLLKNLQMETGSLDFIRTPEGEFVFLEVNPVGQFSGMVSYPGNYYLEKKIAQYLIRKSNEEKSI</sequence>
<proteinExistence type="predicted"/>
<evidence type="ECO:0000313" key="2">
    <source>
        <dbReference type="Proteomes" id="UP000288227"/>
    </source>
</evidence>
<dbReference type="EMBL" id="BHXQ01000003">
    <property type="protein sequence ID" value="GCC51546.1"/>
    <property type="molecule type" value="Genomic_DNA"/>
</dbReference>
<dbReference type="GO" id="GO:0018169">
    <property type="term" value="F:ribosomal S6-glutamic acid ligase activity"/>
    <property type="evidence" value="ECO:0007669"/>
    <property type="project" value="TreeGrafter"/>
</dbReference>
<keyword evidence="2" id="KW-1185">Reference proteome</keyword>
<comment type="caution">
    <text evidence="1">The sequence shown here is derived from an EMBL/GenBank/DDBJ whole genome shotgun (WGS) entry which is preliminary data.</text>
</comment>
<dbReference type="GO" id="GO:0009432">
    <property type="term" value="P:SOS response"/>
    <property type="evidence" value="ECO:0007669"/>
    <property type="project" value="TreeGrafter"/>
</dbReference>
<dbReference type="RefSeq" id="WP_127122204.1">
    <property type="nucleotide sequence ID" value="NZ_BHXQ01000003.1"/>
</dbReference>
<accession>A0A401U9H0</accession>
<reference evidence="1 2" key="1">
    <citation type="submission" date="2018-11" db="EMBL/GenBank/DDBJ databases">
        <title>Chryseotalea sanarue gen. nov., sp., nov., a member of the family Cytophagaceae, isolated from a brackish lake in Hamamatsu Japan.</title>
        <authorList>
            <person name="Maejima Y."/>
            <person name="Iino T."/>
            <person name="Muraguchi Y."/>
            <person name="Fukuda K."/>
            <person name="Ohkuma M."/>
            <person name="Moriuchi R."/>
            <person name="Dohra H."/>
            <person name="Kimbara K."/>
            <person name="Shintani M."/>
        </authorList>
    </citation>
    <scope>NUCLEOTIDE SEQUENCE [LARGE SCALE GENOMIC DNA]</scope>
    <source>
        <strain evidence="1 2">Ys</strain>
    </source>
</reference>
<dbReference type="PANTHER" id="PTHR21621">
    <property type="entry name" value="RIBOSOMAL PROTEIN S6 MODIFICATION PROTEIN"/>
    <property type="match status" value="1"/>
</dbReference>
<evidence type="ECO:0000313" key="1">
    <source>
        <dbReference type="EMBL" id="GCC51546.1"/>
    </source>
</evidence>
<dbReference type="GO" id="GO:0005737">
    <property type="term" value="C:cytoplasm"/>
    <property type="evidence" value="ECO:0007669"/>
    <property type="project" value="TreeGrafter"/>
</dbReference>
<gene>
    <name evidence="1" type="ORF">SanaruYs_17710</name>
</gene>